<comment type="subunit">
    <text evidence="1">Monomer. Binds crRNA and tracrRNA.</text>
</comment>
<feature type="binding site" evidence="1">
    <location>
        <position position="789"/>
    </location>
    <ligand>
        <name>Mg(2+)</name>
        <dbReference type="ChEBI" id="CHEBI:18420"/>
        <label>1</label>
    </ligand>
</feature>
<dbReference type="Gene3D" id="3.30.420.10">
    <property type="entry name" value="Ribonuclease H-like superfamily/Ribonuclease H"/>
    <property type="match status" value="2"/>
</dbReference>
<evidence type="ECO:0000256" key="1">
    <source>
        <dbReference type="HAMAP-Rule" id="MF_01480"/>
    </source>
</evidence>
<evidence type="ECO:0000313" key="5">
    <source>
        <dbReference type="Proteomes" id="UP000280825"/>
    </source>
</evidence>
<feature type="domain" description="HNH nuclease" evidence="2">
    <location>
        <begin position="849"/>
        <end position="905"/>
    </location>
</feature>
<keyword evidence="1" id="KW-0378">Hydrolase</keyword>
<accession>A0A432CMS6</accession>
<dbReference type="GO" id="GO:0003677">
    <property type="term" value="F:DNA binding"/>
    <property type="evidence" value="ECO:0007669"/>
    <property type="project" value="UniProtKB-KW"/>
</dbReference>
<dbReference type="InterPro" id="IPR028629">
    <property type="entry name" value="Cas9"/>
</dbReference>
<keyword evidence="1" id="KW-0460">Magnesium</keyword>
<comment type="cofactor">
    <cofactor evidence="1">
        <name>Mg(2+)</name>
        <dbReference type="ChEBI" id="CHEBI:18420"/>
    </cofactor>
</comment>
<sequence>MEKIRLGLDIGTNSIGWTVVEKQDGVYDFKKQEDRNGELIPSKGSYIFSKSVDANENSKASERRGFRGARRRIDRIRLRKISTLKVLNEFLLCPKFTAGELNRWKNKKIYPCGNDKFIEWQRTGKKNGNSQTEKLKQPYYLRDLAATKEGMMDTENGKLQLGRAFYHLSQRRGYLSNSEEDQSDDKIDLFKSAILNLLENTFDSVSFKTGLEVIFDQYKSDVKVKSLNTKIGKELKKEIVFENIKSFVNTEFNKPENLGKVMSSIGELSNEIKGFSTKEGIPTGEVFPTMGCYFYSIYNTVNKKSGLINKIRGRYTHREEHYLAEFNYICKIQNITGDFKDKLQNAIFYQRPLKSQKGLVANCTLEPKRKRIATSHPLFEEFRMWESINRIKIKRESEGKLYFLNKEEKDLIKNEFLQITDFEFGKIANKLSEGQSYGYIKRPEEVYLKGKKVETESVAVICFNFPMDKKFSACPTIASLKKVIGEEAYNNMQLLNTGYGHEKGKKQLSIEDIWHCLQMDTFGSKDKKTVRTEFAKKHLKLDDKIENFVKIKLVKGYGSLSKSAIKKIIPFLEKGEIYTNAVFLANVTEVLGRKISDTEQKQIAEIIKEALDNFGIEKQNKGIVNNYISKFKGDKENSLGNNQFSIEAYKKGLDYEIANWIGEVQLGIMEKEVISEITKTCWGLFYNAACDKSPKEIIYLSSKTIPEFIYDGLSTVFINDKINVSKLYHPSAMEAYSKADKKLGNPEISSIKNPVFDRAMHQVKRLCNELIRKGLVDKETEVNLEVAGEINSASYRRALTLWQKEQEFIRTWAKNKIIGLNAVEKRSEVIPTSTEIAKYILYKEQNHKCLYTSGKEICVTDFLGNKTTYDIEHTIPRSKFNDNSLKNKTLVNYDFNRNYKKATLPALLKVDFNGKTIDAESILQNRDTYLKSYTIKGEEVTWTVSLNDLKFEYKKFKNAAKAITDAVAHEEVMTKAHYTKMKLDYLREKYRNFEIEEINNQFTNANLVDTRIITKYARAYLNSYFNKVNVVNGKITDTLRKIWGLQGEEESKDRSNHIHHCIDAIVVACVEKGTANKISELYHKYENDYFRGNDNPRIHAKEPMNNFVERLKNLHKEVLVYHKQTDRIKPLLINAQNENVQKLNLRGRLNSQNPYAHIKKNDELIFAQRKPITSIVGSDIENIIDEGIKKRLLTYADLKGWEKLMEIQADDRDEVVEKQIELKKIVVFRLYEKLKKDKKNESLIKRSIVRDDVEIDFFDSNSLIDVVFKGSVIENLDEAKIGLFKNKIVKEVNNLIRSKGLETLLKESEGVIVLPEYKDEKSGKDISKMILKRIRLKSSKSNLKDYKKIREIDRKQTDDNKFDHKHDYYFDKESYTNYEARIYGDLVPNDKGKFKNREYKVINHHNIVNNIFEKESNNSILQLHQDDMFLVFDLKPNDEINWKDIFDLQSRLFKIVKFDENGIIVLVRHNYAGGSVDSAPAIKSESDLSNNSQVVLRRSPSTLRIIPVCLDTLGKIDVGFSKDFVDLNSK</sequence>
<dbReference type="GO" id="GO:0046872">
    <property type="term" value="F:metal ion binding"/>
    <property type="evidence" value="ECO:0007669"/>
    <property type="project" value="UniProtKB-UniRule"/>
</dbReference>
<dbReference type="Pfam" id="PF13395">
    <property type="entry name" value="HNH_4"/>
    <property type="match status" value="1"/>
</dbReference>
<dbReference type="Pfam" id="PF18541">
    <property type="entry name" value="RuvC_III"/>
    <property type="match status" value="1"/>
</dbReference>
<keyword evidence="1" id="KW-0479">Metal-binding</keyword>
<protein>
    <recommendedName>
        <fullName evidence="1">CRISPR-associated endonuclease Cas9</fullName>
        <ecNumber evidence="1">3.1.-.-</ecNumber>
    </recommendedName>
</protein>
<dbReference type="GO" id="GO:0004519">
    <property type="term" value="F:endonuclease activity"/>
    <property type="evidence" value="ECO:0007669"/>
    <property type="project" value="UniProtKB-UniRule"/>
</dbReference>
<evidence type="ECO:0000259" key="3">
    <source>
        <dbReference type="Pfam" id="PF18541"/>
    </source>
</evidence>
<dbReference type="InterPro" id="IPR003615">
    <property type="entry name" value="HNH_nuc"/>
</dbReference>
<name>A0A432CMS6_9FLAO</name>
<dbReference type="HAMAP" id="MF_01480">
    <property type="entry name" value="Cas9"/>
    <property type="match status" value="1"/>
</dbReference>
<dbReference type="InterPro" id="IPR041383">
    <property type="entry name" value="RuvC_III"/>
</dbReference>
<feature type="domain" description="RuvC endonuclease subdomain 3" evidence="3">
    <location>
        <begin position="997"/>
        <end position="1128"/>
    </location>
</feature>
<keyword evidence="1" id="KW-0238">DNA-binding</keyword>
<feature type="binding site" evidence="1">
    <location>
        <position position="1060"/>
    </location>
    <ligand>
        <name>Mg(2+)</name>
        <dbReference type="ChEBI" id="CHEBI:18420"/>
        <label>2</label>
    </ligand>
</feature>
<keyword evidence="1" id="KW-0540">Nuclease</keyword>
<comment type="domain">
    <text evidence="1">Has 2 endonuclease domains. The discontinuous RuvC-like domain cleaves the target DNA noncomplementary to crRNA while the HNH nuclease domain cleaves the target DNA complementary to crRNA.</text>
</comment>
<gene>
    <name evidence="1" type="primary">cas9</name>
    <name evidence="4" type="ORF">EKL98_06950</name>
</gene>
<organism evidence="4 5">
    <name type="scientific">Flavobacterium bomense</name>
    <dbReference type="NCBI Taxonomy" id="2497483"/>
    <lineage>
        <taxon>Bacteria</taxon>
        <taxon>Pseudomonadati</taxon>
        <taxon>Bacteroidota</taxon>
        <taxon>Flavobacteriia</taxon>
        <taxon>Flavobacteriales</taxon>
        <taxon>Flavobacteriaceae</taxon>
        <taxon>Flavobacterium</taxon>
    </lineage>
</organism>
<dbReference type="EC" id="3.1.-.-" evidence="1"/>
<feature type="binding site" evidence="1">
    <location>
        <position position="9"/>
    </location>
    <ligand>
        <name>Mg(2+)</name>
        <dbReference type="ChEBI" id="CHEBI:18420"/>
        <label>2</label>
    </ligand>
</feature>
<dbReference type="GO" id="GO:0051607">
    <property type="term" value="P:defense response to virus"/>
    <property type="evidence" value="ECO:0007669"/>
    <property type="project" value="UniProtKB-UniRule"/>
</dbReference>
<dbReference type="GO" id="GO:0043571">
    <property type="term" value="P:maintenance of CRISPR repeat elements"/>
    <property type="evidence" value="ECO:0007669"/>
    <property type="project" value="UniProtKB-UniRule"/>
</dbReference>
<dbReference type="GO" id="GO:0016787">
    <property type="term" value="F:hydrolase activity"/>
    <property type="evidence" value="ECO:0007669"/>
    <property type="project" value="UniProtKB-KW"/>
</dbReference>
<evidence type="ECO:0000313" key="4">
    <source>
        <dbReference type="EMBL" id="RTZ05120.1"/>
    </source>
</evidence>
<comment type="caution">
    <text evidence="4">The sequence shown here is derived from an EMBL/GenBank/DDBJ whole genome shotgun (WGS) entry which is preliminary data.</text>
</comment>
<proteinExistence type="inferred from homology"/>
<dbReference type="RefSeq" id="WP_126561893.1">
    <property type="nucleotide sequence ID" value="NZ_RYDJ01000006.1"/>
</dbReference>
<feature type="binding site" evidence="1">
    <location>
        <position position="9"/>
    </location>
    <ligand>
        <name>Mg(2+)</name>
        <dbReference type="ChEBI" id="CHEBI:18420"/>
        <label>1</label>
    </ligand>
</feature>
<dbReference type="InterPro" id="IPR036397">
    <property type="entry name" value="RNaseH_sf"/>
</dbReference>
<dbReference type="GO" id="GO:0003723">
    <property type="term" value="F:RNA binding"/>
    <property type="evidence" value="ECO:0007669"/>
    <property type="project" value="UniProtKB-KW"/>
</dbReference>
<feature type="active site" description="For RuvC-like nuclease domain" evidence="1">
    <location>
        <position position="9"/>
    </location>
</feature>
<evidence type="ECO:0000259" key="2">
    <source>
        <dbReference type="Pfam" id="PF13395"/>
    </source>
</evidence>
<dbReference type="EMBL" id="RYDJ01000006">
    <property type="protein sequence ID" value="RTZ05120.1"/>
    <property type="molecule type" value="Genomic_DNA"/>
</dbReference>
<keyword evidence="1" id="KW-0255">Endonuclease</keyword>
<feature type="binding site" evidence="1">
    <location>
        <position position="789"/>
    </location>
    <ligand>
        <name>Mg(2+)</name>
        <dbReference type="ChEBI" id="CHEBI:18420"/>
        <label>2</label>
    </ligand>
</feature>
<feature type="binding site" evidence="1">
    <location>
        <position position="785"/>
    </location>
    <ligand>
        <name>Mg(2+)</name>
        <dbReference type="ChEBI" id="CHEBI:18420"/>
        <label>1</label>
    </ligand>
</feature>
<keyword evidence="1" id="KW-0694">RNA-binding</keyword>
<keyword evidence="1" id="KW-0051">Antiviral defense</keyword>
<comment type="function">
    <text evidence="1">CRISPR (clustered regularly interspaced short palindromic repeat) is an adaptive immune system that provides protection against mobile genetic elements (viruses, transposable elements and conjugative plasmids). CRISPR clusters contain spacers, sequences complementary to antecedent mobile elements, and target invading nucleic acids. CRISPR clusters are transcribed and processed into CRISPR RNA (crRNA). In type II CRISPR systems correct processing of pre-crRNA requires a trans-encoded small RNA (tracrRNA), endogenous ribonuclease 3 (rnc) and this protein. The tracrRNA serves as a guide for ribonuclease 3-aided processing of pre-crRNA. Subsequently Cas9/crRNA/tracrRNA endonucleolytically cleaves linear or circular dsDNA target complementary to the spacer; Cas9 is inactive in the absence of the 2 guide RNAs (gRNA). Cas9 recognizes the protospacer adjacent motif (PAM) in the CRISPR repeat sequences to help distinguish self versus nonself, as targets within the bacterial CRISPR locus do not have PAMs. PAM recognition is also required for catalytic activity.</text>
</comment>
<dbReference type="NCBIfam" id="TIGR01865">
    <property type="entry name" value="cas_Csn1"/>
    <property type="match status" value="2"/>
</dbReference>
<feature type="active site" description="Proton acceptor for HNH nuclease domain" evidence="1">
    <location>
        <position position="873"/>
    </location>
</feature>
<dbReference type="Proteomes" id="UP000280825">
    <property type="component" value="Unassembled WGS sequence"/>
</dbReference>
<reference evidence="4 5" key="1">
    <citation type="submission" date="2018-12" db="EMBL/GenBank/DDBJ databases">
        <title>Flavobacterium sp. nov., isolated from glacier ice.</title>
        <authorList>
            <person name="Liu Q."/>
            <person name="Xin Y.-H."/>
        </authorList>
    </citation>
    <scope>NUCLEOTIDE SEQUENCE [LARGE SCALE GENOMIC DNA]</scope>
    <source>
        <strain evidence="4 5">RB1N8</strain>
    </source>
</reference>
<comment type="similarity">
    <text evidence="1">Belongs to the CRISPR-associated Cas9 family.</text>
</comment>
<keyword evidence="5" id="KW-1185">Reference proteome</keyword>